<dbReference type="Proteomes" id="UP001054945">
    <property type="component" value="Unassembled WGS sequence"/>
</dbReference>
<proteinExistence type="predicted"/>
<protein>
    <submittedName>
        <fullName evidence="1">Uncharacterized protein</fullName>
    </submittedName>
</protein>
<keyword evidence="2" id="KW-1185">Reference proteome</keyword>
<sequence>MSFAYRYREKKVHIVLVKARMGDGFSSGFIAAATRSWVWWPQRTLHSIVHTARPPTPLYFEQIETLTTWSSPCSGSIAIHTQLIAQGSLRLSESYFLHVVIVSIENGLHRSTRVWHLSAIPRDYWRDFPTYGY</sequence>
<organism evidence="1 2">
    <name type="scientific">Caerostris extrusa</name>
    <name type="common">Bark spider</name>
    <name type="synonym">Caerostris bankana</name>
    <dbReference type="NCBI Taxonomy" id="172846"/>
    <lineage>
        <taxon>Eukaryota</taxon>
        <taxon>Metazoa</taxon>
        <taxon>Ecdysozoa</taxon>
        <taxon>Arthropoda</taxon>
        <taxon>Chelicerata</taxon>
        <taxon>Arachnida</taxon>
        <taxon>Araneae</taxon>
        <taxon>Araneomorphae</taxon>
        <taxon>Entelegynae</taxon>
        <taxon>Araneoidea</taxon>
        <taxon>Araneidae</taxon>
        <taxon>Caerostris</taxon>
    </lineage>
</organism>
<accession>A0AAV4PGY5</accession>
<comment type="caution">
    <text evidence="1">The sequence shown here is derived from an EMBL/GenBank/DDBJ whole genome shotgun (WGS) entry which is preliminary data.</text>
</comment>
<name>A0AAV4PGY5_CAEEX</name>
<dbReference type="AlphaFoldDB" id="A0AAV4PGY5"/>
<dbReference type="EMBL" id="BPLR01004674">
    <property type="protein sequence ID" value="GIX96662.1"/>
    <property type="molecule type" value="Genomic_DNA"/>
</dbReference>
<evidence type="ECO:0000313" key="2">
    <source>
        <dbReference type="Proteomes" id="UP001054945"/>
    </source>
</evidence>
<gene>
    <name evidence="1" type="ORF">CEXT_654641</name>
</gene>
<evidence type="ECO:0000313" key="1">
    <source>
        <dbReference type="EMBL" id="GIX96662.1"/>
    </source>
</evidence>
<reference evidence="1 2" key="1">
    <citation type="submission" date="2021-06" db="EMBL/GenBank/DDBJ databases">
        <title>Caerostris extrusa draft genome.</title>
        <authorList>
            <person name="Kono N."/>
            <person name="Arakawa K."/>
        </authorList>
    </citation>
    <scope>NUCLEOTIDE SEQUENCE [LARGE SCALE GENOMIC DNA]</scope>
</reference>